<sequence length="58" mass="6602">DKAIRRGSFTSVKQLVQRIDHFVAAYNTNCQPFEWTATADSIIEKLHRLCSRINGTGH</sequence>
<name>A0A2W5QAK1_VARPD</name>
<evidence type="ECO:0000313" key="2">
    <source>
        <dbReference type="Proteomes" id="UP000249135"/>
    </source>
</evidence>
<gene>
    <name evidence="1" type="ORF">DI563_12975</name>
</gene>
<evidence type="ECO:0000313" key="1">
    <source>
        <dbReference type="EMBL" id="PZQ74164.1"/>
    </source>
</evidence>
<dbReference type="AlphaFoldDB" id="A0A2W5QAK1"/>
<proteinExistence type="predicted"/>
<dbReference type="Proteomes" id="UP000249135">
    <property type="component" value="Unassembled WGS sequence"/>
</dbReference>
<feature type="non-terminal residue" evidence="1">
    <location>
        <position position="1"/>
    </location>
</feature>
<comment type="caution">
    <text evidence="1">The sequence shown here is derived from an EMBL/GenBank/DDBJ whole genome shotgun (WGS) entry which is preliminary data.</text>
</comment>
<accession>A0A2W5QAK1</accession>
<protein>
    <submittedName>
        <fullName evidence="1">IS630 family transposase</fullName>
    </submittedName>
</protein>
<reference evidence="1 2" key="1">
    <citation type="submission" date="2017-08" db="EMBL/GenBank/DDBJ databases">
        <title>Infants hospitalized years apart are colonized by the same room-sourced microbial strains.</title>
        <authorList>
            <person name="Brooks B."/>
            <person name="Olm M.R."/>
            <person name="Firek B.A."/>
            <person name="Baker R."/>
            <person name="Thomas B.C."/>
            <person name="Morowitz M.J."/>
            <person name="Banfield J.F."/>
        </authorList>
    </citation>
    <scope>NUCLEOTIDE SEQUENCE [LARGE SCALE GENOMIC DNA]</scope>
    <source>
        <strain evidence="1">S2_005_003_R2_41</strain>
    </source>
</reference>
<organism evidence="1 2">
    <name type="scientific">Variovorax paradoxus</name>
    <dbReference type="NCBI Taxonomy" id="34073"/>
    <lineage>
        <taxon>Bacteria</taxon>
        <taxon>Pseudomonadati</taxon>
        <taxon>Pseudomonadota</taxon>
        <taxon>Betaproteobacteria</taxon>
        <taxon>Burkholderiales</taxon>
        <taxon>Comamonadaceae</taxon>
        <taxon>Variovorax</taxon>
    </lineage>
</organism>
<dbReference type="EMBL" id="QFPP01000144">
    <property type="protein sequence ID" value="PZQ74164.1"/>
    <property type="molecule type" value="Genomic_DNA"/>
</dbReference>